<dbReference type="Proteomes" id="UP000003250">
    <property type="component" value="Unassembled WGS sequence"/>
</dbReference>
<dbReference type="AlphaFoldDB" id="H0HPD8"/>
<evidence type="ECO:0000313" key="1">
    <source>
        <dbReference type="EMBL" id="EHK57410.1"/>
    </source>
</evidence>
<evidence type="ECO:0000313" key="2">
    <source>
        <dbReference type="Proteomes" id="UP000003250"/>
    </source>
</evidence>
<organism evidence="1 2">
    <name type="scientific">Mesorhizobium alhagi CCNWXJ12-2</name>
    <dbReference type="NCBI Taxonomy" id="1107882"/>
    <lineage>
        <taxon>Bacteria</taxon>
        <taxon>Pseudomonadati</taxon>
        <taxon>Pseudomonadota</taxon>
        <taxon>Alphaproteobacteria</taxon>
        <taxon>Hyphomicrobiales</taxon>
        <taxon>Phyllobacteriaceae</taxon>
        <taxon>Allomesorhizobium</taxon>
    </lineage>
</organism>
<name>H0HPD8_9HYPH</name>
<sequence>MTAGTFAPSTMLRMVPLPRYAGEDLAAPLLILPRLRGRGTAEAVEGTGFLPSERTDHENH</sequence>
<proteinExistence type="predicted"/>
<dbReference type="EMBL" id="AHAM01000069">
    <property type="protein sequence ID" value="EHK57410.1"/>
    <property type="molecule type" value="Genomic_DNA"/>
</dbReference>
<gene>
    <name evidence="1" type="ORF">MAXJ12_10088</name>
</gene>
<accession>H0HPD8</accession>
<reference evidence="1 2" key="1">
    <citation type="journal article" date="2012" name="J. Bacteriol.">
        <title>Draft Genome Sequence of Mesorhizobium alhagi CCNWXJ12-2T, a Novel Salt-Resistant Species Isolated from the Desert of Northwestern China.</title>
        <authorList>
            <person name="Zhou M."/>
            <person name="Chen W."/>
            <person name="Chen H."/>
            <person name="Wei G."/>
        </authorList>
    </citation>
    <scope>NUCLEOTIDE SEQUENCE [LARGE SCALE GENOMIC DNA]</scope>
    <source>
        <strain evidence="1 2">CCNWXJ12-2</strain>
    </source>
</reference>
<keyword evidence="2" id="KW-1185">Reference proteome</keyword>
<protein>
    <submittedName>
        <fullName evidence="1">Uncharacterized protein</fullName>
    </submittedName>
</protein>